<dbReference type="Proteomes" id="UP000789595">
    <property type="component" value="Unassembled WGS sequence"/>
</dbReference>
<proteinExistence type="predicted"/>
<organism evidence="2 3">
    <name type="scientific">Pelagomonas calceolata</name>
    <dbReference type="NCBI Taxonomy" id="35677"/>
    <lineage>
        <taxon>Eukaryota</taxon>
        <taxon>Sar</taxon>
        <taxon>Stramenopiles</taxon>
        <taxon>Ochrophyta</taxon>
        <taxon>Pelagophyceae</taxon>
        <taxon>Pelagomonadales</taxon>
        <taxon>Pelagomonadaceae</taxon>
        <taxon>Pelagomonas</taxon>
    </lineage>
</organism>
<dbReference type="InterPro" id="IPR056573">
    <property type="entry name" value="Lectin_L-type_dom"/>
</dbReference>
<sequence>MRPWAPLLLVARGALVGGDFVFVDFNETQGLRLNGDAETSACAAEAGRAHGPDERGAAPGALPAVQATTSETKRVETADTLRGRADDAPRAGLLHRDAYAYAPAPARCAGRLRLTPPRPHARGSAWHHLRRPVARGFEATFTFQLAAPTRRCAVHRDLDFSLALYERCAVRGGDGLAFVVADDPNGTAALGAAGGGLGYAGLRRALVVELDADYSPPADGFAADHVELRSAGAGAVDAAAPAHRLAPPAAWDLADGREHLVRVAYAPSVPARYAGNLSAYPAAARYAVDGGEARRLGLVTVFLDDGVAADRPALAVPLNLPEALGLPGDGTAHVGLTAATGERWQAHDVTSWAVCDRPGRDAVP</sequence>
<dbReference type="Gene3D" id="2.60.120.200">
    <property type="match status" value="1"/>
</dbReference>
<feature type="signal peptide" evidence="1">
    <location>
        <begin position="1"/>
        <end position="18"/>
    </location>
</feature>
<dbReference type="EMBL" id="CAKKNE010000004">
    <property type="protein sequence ID" value="CAH0373721.1"/>
    <property type="molecule type" value="Genomic_DNA"/>
</dbReference>
<name>A0A8J2X445_9STRA</name>
<accession>A0A8J2X445</accession>
<dbReference type="SUPFAM" id="SSF49899">
    <property type="entry name" value="Concanavalin A-like lectins/glucanases"/>
    <property type="match status" value="1"/>
</dbReference>
<dbReference type="InterPro" id="IPR013320">
    <property type="entry name" value="ConA-like_dom_sf"/>
</dbReference>
<reference evidence="2" key="1">
    <citation type="submission" date="2021-11" db="EMBL/GenBank/DDBJ databases">
        <authorList>
            <consortium name="Genoscope - CEA"/>
            <person name="William W."/>
        </authorList>
    </citation>
    <scope>NUCLEOTIDE SEQUENCE</scope>
</reference>
<evidence type="ECO:0000313" key="3">
    <source>
        <dbReference type="Proteomes" id="UP000789595"/>
    </source>
</evidence>
<dbReference type="PANTHER" id="PTHR12223:SF19">
    <property type="entry name" value="LEGUME LECTIN DOMAIN-CONTAINING PROTEIN"/>
    <property type="match status" value="1"/>
</dbReference>
<dbReference type="InterPro" id="IPR051136">
    <property type="entry name" value="Intracellular_Lectin-GPT"/>
</dbReference>
<keyword evidence="1" id="KW-0732">Signal</keyword>
<feature type="chain" id="PRO_5035144432" description="Legume lectin domain-containing protein" evidence="1">
    <location>
        <begin position="19"/>
        <end position="364"/>
    </location>
</feature>
<dbReference type="OrthoDB" id="409136at2759"/>
<evidence type="ECO:0000313" key="2">
    <source>
        <dbReference type="EMBL" id="CAH0373721.1"/>
    </source>
</evidence>
<dbReference type="CDD" id="cd01951">
    <property type="entry name" value="lectin_L-type"/>
    <property type="match status" value="1"/>
</dbReference>
<dbReference type="PANTHER" id="PTHR12223">
    <property type="entry name" value="VESICULAR MANNOSE-BINDING LECTIN"/>
    <property type="match status" value="1"/>
</dbReference>
<keyword evidence="3" id="KW-1185">Reference proteome</keyword>
<gene>
    <name evidence="2" type="ORF">PECAL_4P09510</name>
</gene>
<evidence type="ECO:0008006" key="4">
    <source>
        <dbReference type="Google" id="ProtNLM"/>
    </source>
</evidence>
<evidence type="ECO:0000256" key="1">
    <source>
        <dbReference type="SAM" id="SignalP"/>
    </source>
</evidence>
<protein>
    <recommendedName>
        <fullName evidence="4">Legume lectin domain-containing protein</fullName>
    </recommendedName>
</protein>
<dbReference type="AlphaFoldDB" id="A0A8J2X445"/>
<comment type="caution">
    <text evidence="2">The sequence shown here is derived from an EMBL/GenBank/DDBJ whole genome shotgun (WGS) entry which is preliminary data.</text>
</comment>